<dbReference type="PANTHER" id="PTHR14517:SF6">
    <property type="entry name" value="RE41410P"/>
    <property type="match status" value="1"/>
</dbReference>
<dbReference type="Pfam" id="PF05914">
    <property type="entry name" value="RIB43A"/>
    <property type="match status" value="1"/>
</dbReference>
<evidence type="ECO:0000256" key="1">
    <source>
        <dbReference type="ARBA" id="ARBA00004611"/>
    </source>
</evidence>
<dbReference type="SUPFAM" id="SSF81901">
    <property type="entry name" value="HCP-like"/>
    <property type="match status" value="1"/>
</dbReference>
<comment type="subcellular location">
    <subcellularLocation>
        <location evidence="1">Cytoplasm</location>
        <location evidence="1">Cytoskeleton</location>
        <location evidence="1">Flagellum axoneme</location>
    </subcellularLocation>
</comment>
<keyword evidence="4" id="KW-0282">Flagellum</keyword>
<evidence type="ECO:0000256" key="6">
    <source>
        <dbReference type="ARBA" id="ARBA00023069"/>
    </source>
</evidence>
<comment type="similarity">
    <text evidence="2">Belongs to the RIB43A family.</text>
</comment>
<proteinExistence type="inferred from homology"/>
<keyword evidence="12" id="KW-1185">Reference proteome</keyword>
<dbReference type="EMBL" id="JABANO010008849">
    <property type="protein sequence ID" value="KAF4747869.1"/>
    <property type="molecule type" value="Genomic_DNA"/>
</dbReference>
<evidence type="ECO:0000256" key="10">
    <source>
        <dbReference type="SAM" id="MobiDB-lite"/>
    </source>
</evidence>
<feature type="compositionally biased region" description="Basic and acidic residues" evidence="10">
    <location>
        <begin position="292"/>
        <end position="308"/>
    </location>
</feature>
<evidence type="ECO:0000256" key="7">
    <source>
        <dbReference type="ARBA" id="ARBA00023212"/>
    </source>
</evidence>
<evidence type="ECO:0000256" key="4">
    <source>
        <dbReference type="ARBA" id="ARBA00022846"/>
    </source>
</evidence>
<organism evidence="11 12">
    <name type="scientific">Perkinsus olseni</name>
    <name type="common">Perkinsus atlanticus</name>
    <dbReference type="NCBI Taxonomy" id="32597"/>
    <lineage>
        <taxon>Eukaryota</taxon>
        <taxon>Sar</taxon>
        <taxon>Alveolata</taxon>
        <taxon>Perkinsozoa</taxon>
        <taxon>Perkinsea</taxon>
        <taxon>Perkinsida</taxon>
        <taxon>Perkinsidae</taxon>
        <taxon>Perkinsus</taxon>
    </lineage>
</organism>
<dbReference type="AlphaFoldDB" id="A0A7J6TR84"/>
<gene>
    <name evidence="11" type="ORF">FOZ63_019185</name>
</gene>
<evidence type="ECO:0000313" key="12">
    <source>
        <dbReference type="Proteomes" id="UP000553632"/>
    </source>
</evidence>
<comment type="caution">
    <text evidence="11">The sequence shown here is derived from an EMBL/GenBank/DDBJ whole genome shotgun (WGS) entry which is preliminary data.</text>
</comment>
<keyword evidence="7" id="KW-0206">Cytoskeleton</keyword>
<evidence type="ECO:0000256" key="9">
    <source>
        <dbReference type="ARBA" id="ARBA00046435"/>
    </source>
</evidence>
<keyword evidence="8" id="KW-0966">Cell projection</keyword>
<keyword evidence="3" id="KW-0963">Cytoplasm</keyword>
<evidence type="ECO:0000256" key="2">
    <source>
        <dbReference type="ARBA" id="ARBA00006875"/>
    </source>
</evidence>
<accession>A0A7J6TR84</accession>
<dbReference type="InterPro" id="IPR008805">
    <property type="entry name" value="RIB43A"/>
</dbReference>
<comment type="subunit">
    <text evidence="9">Microtubule inner protein component of sperm flagellar doublet microtubules.</text>
</comment>
<reference evidence="11 12" key="1">
    <citation type="submission" date="2020-04" db="EMBL/GenBank/DDBJ databases">
        <title>Perkinsus olseni comparative genomics.</title>
        <authorList>
            <person name="Bogema D.R."/>
        </authorList>
    </citation>
    <scope>NUCLEOTIDE SEQUENCE [LARGE SCALE GENOMIC DNA]</scope>
    <source>
        <strain evidence="11 12">ATCC PRA-207</strain>
    </source>
</reference>
<name>A0A7J6TR84_PEROL</name>
<dbReference type="OMA" id="MERHNSR"/>
<dbReference type="Gene3D" id="1.25.40.10">
    <property type="entry name" value="Tetratricopeptide repeat domain"/>
    <property type="match status" value="1"/>
</dbReference>
<feature type="region of interest" description="Disordered" evidence="10">
    <location>
        <begin position="265"/>
        <end position="308"/>
    </location>
</feature>
<dbReference type="SMART" id="SM00671">
    <property type="entry name" value="SEL1"/>
    <property type="match status" value="1"/>
</dbReference>
<keyword evidence="5" id="KW-0175">Coiled coil</keyword>
<feature type="non-terminal residue" evidence="11">
    <location>
        <position position="509"/>
    </location>
</feature>
<keyword evidence="6" id="KW-0969">Cilium</keyword>
<dbReference type="Proteomes" id="UP000553632">
    <property type="component" value="Unassembled WGS sequence"/>
</dbReference>
<protein>
    <submittedName>
        <fullName evidence="11">Uncharacterized protein</fullName>
    </submittedName>
</protein>
<evidence type="ECO:0000256" key="3">
    <source>
        <dbReference type="ARBA" id="ARBA00022490"/>
    </source>
</evidence>
<feature type="compositionally biased region" description="Basic and acidic residues" evidence="10">
    <location>
        <begin position="396"/>
        <end position="414"/>
    </location>
</feature>
<dbReference type="InterPro" id="IPR006597">
    <property type="entry name" value="Sel1-like"/>
</dbReference>
<dbReference type="InterPro" id="IPR011990">
    <property type="entry name" value="TPR-like_helical_dom_sf"/>
</dbReference>
<evidence type="ECO:0000313" key="11">
    <source>
        <dbReference type="EMBL" id="KAF4747869.1"/>
    </source>
</evidence>
<evidence type="ECO:0000256" key="5">
    <source>
        <dbReference type="ARBA" id="ARBA00023054"/>
    </source>
</evidence>
<sequence>MLSLTRHLSRTAVTGDRKAAGVGKELLSGAKRKGTPLASVVRFVERKWAIQAQHYANSPGSSDADRAMYSMVSGQMLHTGYGCEKDEGKAYEYFSKAAALGHMDAKELLESKDDIKKPPNISCFEGFSLADERIGCSSFALKLMTDFRRLPEKLPRATARPEVVGIDQRIAARVAQMREGEAFRRPRFFDAKIRTIGVDKQALDAQVLEKLARLYADREKERAVERGVMEAHEELAKREMERHNSRRATQAELRAALAKQVSERLDREAGGEDTSVVDYGPSSVQVLDGEDEGKAVRQREQQKQQRDALEQQIFEKMLRKERMAEVESSPAAPYGSLAGPKEEIAARARRLARETLEANRKLAEAAALRHFAARDAEEAAGEAMLEYMADGRRFINEPPTEKLDGGRRYRKDGYRGAPPDAEGRVKDFRDRQVEAARKQSAAERAVAAAEAWAREEERRAAVRNMARRHRDKTVALKGVAYENARAAARRKEEPPLVAVQGEVKDEFFE</sequence>
<evidence type="ECO:0000256" key="8">
    <source>
        <dbReference type="ARBA" id="ARBA00023273"/>
    </source>
</evidence>
<dbReference type="PANTHER" id="PTHR14517">
    <property type="entry name" value="RIB43A-RELATED"/>
    <property type="match status" value="1"/>
</dbReference>
<feature type="region of interest" description="Disordered" evidence="10">
    <location>
        <begin position="396"/>
        <end position="426"/>
    </location>
</feature>